<dbReference type="InterPro" id="IPR029058">
    <property type="entry name" value="AB_hydrolase_fold"/>
</dbReference>
<dbReference type="PANTHER" id="PTHR34853">
    <property type="match status" value="1"/>
</dbReference>
<sequence>MIFISTRLLTLIYVSLVFAGENVLAEPGDVSIESREAEPSEVTDLHPRALWPDFDPFYRNPTGLEDVAPGTIIRSRRIFPAFFGFIPDPIEAWQLLYRTTAVNGSAITTATTIFKPLNPRKDRLVAFHTAYDSSSNICSPSYTYQLGAMPLEWITGIERLVLEAYLLSGYIVASPDYEGPDAAFAVGRLQGKAALDGIRAVGNFADELGFSSTTPPVVGVGYSGGSIPVGWAAELQPSYAPEIDIRGWALGGTPASLSATLTFIDNTLYAGFAPVAINGLSKASAYGKKMNALIDRVLTSYGRAVLDAINTVCSHQAVVLFVEQSIFSKSFQSLGLALLQDPTIVSILDDTVLGAAKSGTPSAPVHMYHSSKDQIIPYDPASKTAESWCAKGGNVEFVTLAAGGHVTSEPIGFPGTLRFVSDAFDGRLELGCRRTSIFNDTLDPLALALGLEPVGSRLIELIAAVGKGDSNLSQSLEPLNVDVSWNTSIRGHGVR</sequence>
<dbReference type="OrthoDB" id="2373480at2759"/>
<dbReference type="GO" id="GO:0004806">
    <property type="term" value="F:triacylglycerol lipase activity"/>
    <property type="evidence" value="ECO:0007669"/>
    <property type="project" value="InterPro"/>
</dbReference>
<reference evidence="3" key="1">
    <citation type="submission" date="2020-03" db="EMBL/GenBank/DDBJ databases">
        <title>Site-based positive gene gene selection in Geosmithia morbida across the United States reveals a broad range of putative effectors and factors for local host and environmental adapation.</title>
        <authorList>
            <person name="Onufrak A."/>
            <person name="Murdoch R.W."/>
            <person name="Gazis R."/>
            <person name="Huff M."/>
            <person name="Staton M."/>
            <person name="Klingeman W."/>
            <person name="Hadziabdic D."/>
        </authorList>
    </citation>
    <scope>NUCLEOTIDE SEQUENCE</scope>
    <source>
        <strain evidence="3">1262</strain>
    </source>
</reference>
<keyword evidence="2" id="KW-0732">Signal</keyword>
<gene>
    <name evidence="3" type="ORF">GMORB2_3458</name>
</gene>
<keyword evidence="4" id="KW-1185">Reference proteome</keyword>
<evidence type="ECO:0000313" key="4">
    <source>
        <dbReference type="Proteomes" id="UP000749293"/>
    </source>
</evidence>
<dbReference type="EMBL" id="JAANYQ010000019">
    <property type="protein sequence ID" value="KAF4120047.1"/>
    <property type="molecule type" value="Genomic_DNA"/>
</dbReference>
<evidence type="ECO:0000313" key="3">
    <source>
        <dbReference type="EMBL" id="KAF4120047.1"/>
    </source>
</evidence>
<dbReference type="SUPFAM" id="SSF53474">
    <property type="entry name" value="alpha/beta-Hydrolases"/>
    <property type="match status" value="1"/>
</dbReference>
<dbReference type="Gene3D" id="1.10.260.130">
    <property type="match status" value="1"/>
</dbReference>
<keyword evidence="1" id="KW-0378">Hydrolase</keyword>
<dbReference type="GeneID" id="55969686"/>
<proteinExistence type="predicted"/>
<evidence type="ECO:0000256" key="1">
    <source>
        <dbReference type="ARBA" id="ARBA00022801"/>
    </source>
</evidence>
<dbReference type="GO" id="GO:0016042">
    <property type="term" value="P:lipid catabolic process"/>
    <property type="evidence" value="ECO:0007669"/>
    <property type="project" value="InterPro"/>
</dbReference>
<protein>
    <submittedName>
        <fullName evidence="3">Secretory lipase</fullName>
    </submittedName>
</protein>
<evidence type="ECO:0000256" key="2">
    <source>
        <dbReference type="SAM" id="SignalP"/>
    </source>
</evidence>
<dbReference type="InterPro" id="IPR005152">
    <property type="entry name" value="Lipase_secreted"/>
</dbReference>
<comment type="caution">
    <text evidence="3">The sequence shown here is derived from an EMBL/GenBank/DDBJ whole genome shotgun (WGS) entry which is preliminary data.</text>
</comment>
<dbReference type="Gene3D" id="3.40.50.1820">
    <property type="entry name" value="alpha/beta hydrolase"/>
    <property type="match status" value="1"/>
</dbReference>
<dbReference type="Proteomes" id="UP000749293">
    <property type="component" value="Unassembled WGS sequence"/>
</dbReference>
<dbReference type="PANTHER" id="PTHR34853:SF5">
    <property type="entry name" value="LIP-DOMAIN-CONTAINING PROTEIN-RELATED"/>
    <property type="match status" value="1"/>
</dbReference>
<feature type="signal peptide" evidence="2">
    <location>
        <begin position="1"/>
        <end position="19"/>
    </location>
</feature>
<name>A0A9P5CZ43_9HYPO</name>
<accession>A0A9P5CZ43</accession>
<feature type="chain" id="PRO_5040465902" evidence="2">
    <location>
        <begin position="20"/>
        <end position="495"/>
    </location>
</feature>
<dbReference type="RefSeq" id="XP_035318699.1">
    <property type="nucleotide sequence ID" value="XM_035465434.1"/>
</dbReference>
<organism evidence="3 4">
    <name type="scientific">Geosmithia morbida</name>
    <dbReference type="NCBI Taxonomy" id="1094350"/>
    <lineage>
        <taxon>Eukaryota</taxon>
        <taxon>Fungi</taxon>
        <taxon>Dikarya</taxon>
        <taxon>Ascomycota</taxon>
        <taxon>Pezizomycotina</taxon>
        <taxon>Sordariomycetes</taxon>
        <taxon>Hypocreomycetidae</taxon>
        <taxon>Hypocreales</taxon>
        <taxon>Bionectriaceae</taxon>
        <taxon>Geosmithia</taxon>
    </lineage>
</organism>
<dbReference type="Pfam" id="PF03583">
    <property type="entry name" value="LIP"/>
    <property type="match status" value="1"/>
</dbReference>
<dbReference type="AlphaFoldDB" id="A0A9P5CZ43"/>